<accession>A0A0K2T3D3</accession>
<keyword evidence="1" id="KW-0472">Membrane</keyword>
<proteinExistence type="predicted"/>
<evidence type="ECO:0000313" key="2">
    <source>
        <dbReference type="EMBL" id="CDW19931.1"/>
    </source>
</evidence>
<organism evidence="2">
    <name type="scientific">Lepeophtheirus salmonis</name>
    <name type="common">Salmon louse</name>
    <name type="synonym">Caligus salmonis</name>
    <dbReference type="NCBI Taxonomy" id="72036"/>
    <lineage>
        <taxon>Eukaryota</taxon>
        <taxon>Metazoa</taxon>
        <taxon>Ecdysozoa</taxon>
        <taxon>Arthropoda</taxon>
        <taxon>Crustacea</taxon>
        <taxon>Multicrustacea</taxon>
        <taxon>Hexanauplia</taxon>
        <taxon>Copepoda</taxon>
        <taxon>Siphonostomatoida</taxon>
        <taxon>Caligidae</taxon>
        <taxon>Lepeophtheirus</taxon>
    </lineage>
</organism>
<dbReference type="EMBL" id="HACA01002570">
    <property type="protein sequence ID" value="CDW19931.1"/>
    <property type="molecule type" value="Transcribed_RNA"/>
</dbReference>
<protein>
    <submittedName>
        <fullName evidence="2">Uncharacterized protein</fullName>
    </submittedName>
</protein>
<keyword evidence="1" id="KW-0812">Transmembrane</keyword>
<keyword evidence="1" id="KW-1133">Transmembrane helix</keyword>
<reference evidence="2" key="1">
    <citation type="submission" date="2014-05" db="EMBL/GenBank/DDBJ databases">
        <authorList>
            <person name="Chronopoulou M."/>
        </authorList>
    </citation>
    <scope>NUCLEOTIDE SEQUENCE</scope>
    <source>
        <tissue evidence="2">Whole organism</tissue>
    </source>
</reference>
<evidence type="ECO:0000256" key="1">
    <source>
        <dbReference type="SAM" id="Phobius"/>
    </source>
</evidence>
<dbReference type="AlphaFoldDB" id="A0A0K2T3D3"/>
<sequence length="157" mass="17834">MFRNKHIVRRGAPHKETILFLGLAVILAFFLLLLVVHISSIDQPQSCIQKETCFLDICHVRNESSNSFCYVSSQCQNLPRIVELFDCECLEQIIADQPGCSSYYTVPPVQNIYRNVWAMLFLISFGLAAILSVIVSICRCLCTREQHSQEEAPPDHS</sequence>
<name>A0A0K2T3D3_LEPSM</name>
<feature type="transmembrane region" description="Helical" evidence="1">
    <location>
        <begin position="116"/>
        <end position="138"/>
    </location>
</feature>